<dbReference type="EMBL" id="MT143094">
    <property type="protein sequence ID" value="QJA92760.1"/>
    <property type="molecule type" value="Genomic_DNA"/>
</dbReference>
<keyword evidence="1" id="KW-0472">Membrane</keyword>
<reference evidence="2" key="1">
    <citation type="submission" date="2020-03" db="EMBL/GenBank/DDBJ databases">
        <title>The deep terrestrial virosphere.</title>
        <authorList>
            <person name="Holmfeldt K."/>
            <person name="Nilsson E."/>
            <person name="Simone D."/>
            <person name="Lopez-Fernandez M."/>
            <person name="Wu X."/>
            <person name="de Brujin I."/>
            <person name="Lundin D."/>
            <person name="Andersson A."/>
            <person name="Bertilsson S."/>
            <person name="Dopson M."/>
        </authorList>
    </citation>
    <scope>NUCLEOTIDE SEQUENCE</scope>
    <source>
        <strain evidence="2">MM415B04483</strain>
    </source>
</reference>
<keyword evidence="1" id="KW-1133">Transmembrane helix</keyword>
<evidence type="ECO:0000313" key="2">
    <source>
        <dbReference type="EMBL" id="QJA92760.1"/>
    </source>
</evidence>
<name>A0A6M3LDD2_9ZZZZ</name>
<sequence length="133" mass="14687">MPEWAALVELLQPLGIAGIVCVVVVIIAWKERQRADCEREEVRNLSTDIRTTLIQLNKESTKVAVESTAAIQAASAHIRMSTEELKQQSKEYIAALNAVNGSIQEVGRTIEKTVGQTNDRIDRWIIKNGTMGG</sequence>
<organism evidence="2">
    <name type="scientific">viral metagenome</name>
    <dbReference type="NCBI Taxonomy" id="1070528"/>
    <lineage>
        <taxon>unclassified sequences</taxon>
        <taxon>metagenomes</taxon>
        <taxon>organismal metagenomes</taxon>
    </lineage>
</organism>
<proteinExistence type="predicted"/>
<keyword evidence="1" id="KW-0812">Transmembrane</keyword>
<evidence type="ECO:0000256" key="1">
    <source>
        <dbReference type="SAM" id="Phobius"/>
    </source>
</evidence>
<accession>A0A6M3LDD2</accession>
<gene>
    <name evidence="2" type="ORF">MM415B04483_0004</name>
</gene>
<feature type="transmembrane region" description="Helical" evidence="1">
    <location>
        <begin position="6"/>
        <end position="29"/>
    </location>
</feature>
<dbReference type="AlphaFoldDB" id="A0A6M3LDD2"/>
<protein>
    <submittedName>
        <fullName evidence="2">Uncharacterized protein</fullName>
    </submittedName>
</protein>